<proteinExistence type="predicted"/>
<sequence length="190" mass="22896">MTNKECSKCEAMLGEWHLAFEKMEKLATMFMEDAMMKAEKRVKEEEKDHDKGKDQEEEEKEEDQEEKQEEEVHKSDDEFKEVEWVKVEKDEEEVHTSDDKFKEVEWVEEKEKEEEEEDDEESTISEWLSKKTNKECSKCEAMLGAWHLSFEKMEKLATMFMEDAMMEARKRMQMKLPEEGVDETVGRRRR</sequence>
<feature type="compositionally biased region" description="Acidic residues" evidence="1">
    <location>
        <begin position="55"/>
        <end position="69"/>
    </location>
</feature>
<dbReference type="AlphaFoldDB" id="A0A9C6TCY4"/>
<feature type="compositionally biased region" description="Acidic residues" evidence="1">
    <location>
        <begin position="111"/>
        <end position="123"/>
    </location>
</feature>
<evidence type="ECO:0000256" key="1">
    <source>
        <dbReference type="SAM" id="MobiDB-lite"/>
    </source>
</evidence>
<dbReference type="RefSeq" id="XP_052111610.1">
    <property type="nucleotide sequence ID" value="XM_052255650.1"/>
</dbReference>
<evidence type="ECO:0000313" key="2">
    <source>
        <dbReference type="Proteomes" id="UP000515211"/>
    </source>
</evidence>
<organism evidence="2 3">
    <name type="scientific">Arachis duranensis</name>
    <name type="common">Wild peanut</name>
    <dbReference type="NCBI Taxonomy" id="130453"/>
    <lineage>
        <taxon>Eukaryota</taxon>
        <taxon>Viridiplantae</taxon>
        <taxon>Streptophyta</taxon>
        <taxon>Embryophyta</taxon>
        <taxon>Tracheophyta</taxon>
        <taxon>Spermatophyta</taxon>
        <taxon>Magnoliopsida</taxon>
        <taxon>eudicotyledons</taxon>
        <taxon>Gunneridae</taxon>
        <taxon>Pentapetalae</taxon>
        <taxon>rosids</taxon>
        <taxon>fabids</taxon>
        <taxon>Fabales</taxon>
        <taxon>Fabaceae</taxon>
        <taxon>Papilionoideae</taxon>
        <taxon>50 kb inversion clade</taxon>
        <taxon>dalbergioids sensu lato</taxon>
        <taxon>Dalbergieae</taxon>
        <taxon>Pterocarpus clade</taxon>
        <taxon>Arachis</taxon>
    </lineage>
</organism>
<protein>
    <submittedName>
        <fullName evidence="3">Uncharacterized protein LOC127742977</fullName>
    </submittedName>
</protein>
<dbReference type="Proteomes" id="UP000515211">
    <property type="component" value="Chromosome 10"/>
</dbReference>
<dbReference type="KEGG" id="adu:127742977"/>
<accession>A0A9C6TCY4</accession>
<gene>
    <name evidence="3" type="primary">LOC127742977</name>
</gene>
<keyword evidence="2" id="KW-1185">Reference proteome</keyword>
<feature type="region of interest" description="Disordered" evidence="1">
    <location>
        <begin position="39"/>
        <end position="126"/>
    </location>
</feature>
<feature type="compositionally biased region" description="Basic and acidic residues" evidence="1">
    <location>
        <begin position="39"/>
        <end position="54"/>
    </location>
</feature>
<reference evidence="2" key="1">
    <citation type="journal article" date="2016" name="Nat. Genet.">
        <title>The genome sequences of Arachis duranensis and Arachis ipaensis, the diploid ancestors of cultivated peanut.</title>
        <authorList>
            <person name="Bertioli D.J."/>
            <person name="Cannon S.B."/>
            <person name="Froenicke L."/>
            <person name="Huang G."/>
            <person name="Farmer A.D."/>
            <person name="Cannon E.K."/>
            <person name="Liu X."/>
            <person name="Gao D."/>
            <person name="Clevenger J."/>
            <person name="Dash S."/>
            <person name="Ren L."/>
            <person name="Moretzsohn M.C."/>
            <person name="Shirasawa K."/>
            <person name="Huang W."/>
            <person name="Vidigal B."/>
            <person name="Abernathy B."/>
            <person name="Chu Y."/>
            <person name="Niederhuth C.E."/>
            <person name="Umale P."/>
            <person name="Araujo A.C."/>
            <person name="Kozik A."/>
            <person name="Kim K.D."/>
            <person name="Burow M.D."/>
            <person name="Varshney R.K."/>
            <person name="Wang X."/>
            <person name="Zhang X."/>
            <person name="Barkley N."/>
            <person name="Guimaraes P.M."/>
            <person name="Isobe S."/>
            <person name="Guo B."/>
            <person name="Liao B."/>
            <person name="Stalker H.T."/>
            <person name="Schmitz R.J."/>
            <person name="Scheffler B.E."/>
            <person name="Leal-Bertioli S.C."/>
            <person name="Xun X."/>
            <person name="Jackson S.A."/>
            <person name="Michelmore R."/>
            <person name="Ozias-Akins P."/>
        </authorList>
    </citation>
    <scope>NUCLEOTIDE SEQUENCE [LARGE SCALE GENOMIC DNA]</scope>
    <source>
        <strain evidence="2">cv. V14167</strain>
    </source>
</reference>
<evidence type="ECO:0000313" key="3">
    <source>
        <dbReference type="RefSeq" id="XP_052111610.1"/>
    </source>
</evidence>
<name>A0A9C6TCY4_ARADU</name>
<feature type="compositionally biased region" description="Basic and acidic residues" evidence="1">
    <location>
        <begin position="70"/>
        <end position="110"/>
    </location>
</feature>
<dbReference type="GeneID" id="127742977"/>
<reference evidence="3" key="2">
    <citation type="submission" date="2025-08" db="UniProtKB">
        <authorList>
            <consortium name="RefSeq"/>
        </authorList>
    </citation>
    <scope>IDENTIFICATION</scope>
    <source>
        <tissue evidence="3">Whole plant</tissue>
    </source>
</reference>